<gene>
    <name evidence="3" type="ORF">ECPE_LOCUS14779</name>
</gene>
<keyword evidence="4" id="KW-1185">Reference proteome</keyword>
<feature type="region of interest" description="Disordered" evidence="1">
    <location>
        <begin position="70"/>
        <end position="90"/>
    </location>
</feature>
<feature type="domain" description="Transcription factor TFIIE alpha subunit C-terminal" evidence="2">
    <location>
        <begin position="91"/>
        <end position="139"/>
    </location>
</feature>
<dbReference type="AlphaFoldDB" id="A0A183B6E4"/>
<dbReference type="OrthoDB" id="361102at2759"/>
<feature type="region of interest" description="Disordered" evidence="1">
    <location>
        <begin position="1"/>
        <end position="52"/>
    </location>
</feature>
<dbReference type="Pfam" id="PF11521">
    <property type="entry name" value="TFIIE-A_C"/>
    <property type="match status" value="1"/>
</dbReference>
<feature type="compositionally biased region" description="Low complexity" evidence="1">
    <location>
        <begin position="21"/>
        <end position="36"/>
    </location>
</feature>
<organism evidence="5">
    <name type="scientific">Echinostoma caproni</name>
    <dbReference type="NCBI Taxonomy" id="27848"/>
    <lineage>
        <taxon>Eukaryota</taxon>
        <taxon>Metazoa</taxon>
        <taxon>Spiralia</taxon>
        <taxon>Lophotrochozoa</taxon>
        <taxon>Platyhelminthes</taxon>
        <taxon>Trematoda</taxon>
        <taxon>Digenea</taxon>
        <taxon>Plagiorchiida</taxon>
        <taxon>Echinostomata</taxon>
        <taxon>Echinostomatoidea</taxon>
        <taxon>Echinostomatidae</taxon>
        <taxon>Echinostoma</taxon>
    </lineage>
</organism>
<evidence type="ECO:0000313" key="3">
    <source>
        <dbReference type="EMBL" id="VDP92051.1"/>
    </source>
</evidence>
<proteinExistence type="predicted"/>
<dbReference type="EMBL" id="UZAN01058514">
    <property type="protein sequence ID" value="VDP92051.1"/>
    <property type="molecule type" value="Genomic_DNA"/>
</dbReference>
<dbReference type="Proteomes" id="UP000272942">
    <property type="component" value="Unassembled WGS sequence"/>
</dbReference>
<dbReference type="WBParaSite" id="ECPE_0001481901-mRNA-1">
    <property type="protein sequence ID" value="ECPE_0001481901-mRNA-1"/>
    <property type="gene ID" value="ECPE_0001481901"/>
</dbReference>
<name>A0A183B6E4_9TREM</name>
<accession>A0A183B6E4</accession>
<protein>
    <submittedName>
        <fullName evidence="5">TFIIE-A_C domain-containing protein</fullName>
    </submittedName>
</protein>
<evidence type="ECO:0000313" key="4">
    <source>
        <dbReference type="Proteomes" id="UP000272942"/>
    </source>
</evidence>
<evidence type="ECO:0000313" key="5">
    <source>
        <dbReference type="WBParaSite" id="ECPE_0001481901-mRNA-1"/>
    </source>
</evidence>
<reference evidence="5" key="1">
    <citation type="submission" date="2016-06" db="UniProtKB">
        <authorList>
            <consortium name="WormBaseParasite"/>
        </authorList>
    </citation>
    <scope>IDENTIFICATION</scope>
</reference>
<evidence type="ECO:0000256" key="1">
    <source>
        <dbReference type="SAM" id="MobiDB-lite"/>
    </source>
</evidence>
<evidence type="ECO:0000259" key="2">
    <source>
        <dbReference type="Pfam" id="PF11521"/>
    </source>
</evidence>
<feature type="compositionally biased region" description="Polar residues" evidence="1">
    <location>
        <begin position="37"/>
        <end position="52"/>
    </location>
</feature>
<reference evidence="3 4" key="2">
    <citation type="submission" date="2018-11" db="EMBL/GenBank/DDBJ databases">
        <authorList>
            <consortium name="Pathogen Informatics"/>
        </authorList>
    </citation>
    <scope>NUCLEOTIDE SEQUENCE [LARGE SCALE GENOMIC DNA]</scope>
    <source>
        <strain evidence="3 4">Egypt</strain>
    </source>
</reference>
<sequence length="142" mass="15252">MLGSSSSESVTQTLAPGRVPTGFSTSSGGSSTGLSSVPNTDSQSTNAVSGATATSNDIMQLLLVHERRRMTNQGTGKSSHLVPNIEQNSLEPPDKQEFLVCLGGRMIPYAEITGPMIKRMTPQERADYVRVGKQLYMDVMMQ</sequence>
<feature type="compositionally biased region" description="Polar residues" evidence="1">
    <location>
        <begin position="1"/>
        <end position="14"/>
    </location>
</feature>
<dbReference type="Gene3D" id="6.10.140.1250">
    <property type="match status" value="1"/>
</dbReference>
<dbReference type="InterPro" id="IPR021600">
    <property type="entry name" value="TFIIE_asu_C"/>
</dbReference>